<dbReference type="GO" id="GO:0003723">
    <property type="term" value="F:RNA binding"/>
    <property type="evidence" value="ECO:0007669"/>
    <property type="project" value="UniProtKB-UniRule"/>
</dbReference>
<dbReference type="InterPro" id="IPR001737">
    <property type="entry name" value="KsgA/Erm"/>
</dbReference>
<feature type="binding site" evidence="7 8">
    <location>
        <position position="29"/>
    </location>
    <ligand>
        <name>S-adenosyl-L-methionine</name>
        <dbReference type="ChEBI" id="CHEBI:59789"/>
    </ligand>
</feature>
<feature type="binding site" evidence="7 8">
    <location>
        <position position="76"/>
    </location>
    <ligand>
        <name>S-adenosyl-L-methionine</name>
        <dbReference type="ChEBI" id="CHEBI:59789"/>
    </ligand>
</feature>
<dbReference type="AlphaFoldDB" id="A0A917F9N7"/>
<dbReference type="PANTHER" id="PTHR11727">
    <property type="entry name" value="DIMETHYLADENOSINE TRANSFERASE"/>
    <property type="match status" value="1"/>
</dbReference>
<evidence type="ECO:0000259" key="9">
    <source>
        <dbReference type="SMART" id="SM00650"/>
    </source>
</evidence>
<dbReference type="FunFam" id="1.10.8.100:FF:000001">
    <property type="entry name" value="Ribosomal RNA small subunit methyltransferase A"/>
    <property type="match status" value="1"/>
</dbReference>
<dbReference type="PROSITE" id="PS01131">
    <property type="entry name" value="RRNA_A_DIMETH"/>
    <property type="match status" value="1"/>
</dbReference>
<dbReference type="InterPro" id="IPR011530">
    <property type="entry name" value="rRNA_adenine_dimethylase"/>
</dbReference>
<keyword evidence="5 7" id="KW-0949">S-adenosyl-L-methionine</keyword>
<gene>
    <name evidence="7 10" type="primary">rsmA</name>
    <name evidence="7" type="synonym">ksgA</name>
    <name evidence="10" type="ORF">GCM10011332_12340</name>
</gene>
<dbReference type="PROSITE" id="PS51689">
    <property type="entry name" value="SAM_RNA_A_N6_MT"/>
    <property type="match status" value="1"/>
</dbReference>
<keyword evidence="11" id="KW-1185">Reference proteome</keyword>
<dbReference type="InterPro" id="IPR023165">
    <property type="entry name" value="rRNA_Ade_diMease-like_C"/>
</dbReference>
<evidence type="ECO:0000313" key="11">
    <source>
        <dbReference type="Proteomes" id="UP000632498"/>
    </source>
</evidence>
<reference evidence="10" key="1">
    <citation type="journal article" date="2014" name="Int. J. Syst. Evol. Microbiol.">
        <title>Complete genome sequence of Corynebacterium casei LMG S-19264T (=DSM 44701T), isolated from a smear-ripened cheese.</title>
        <authorList>
            <consortium name="US DOE Joint Genome Institute (JGI-PGF)"/>
            <person name="Walter F."/>
            <person name="Albersmeier A."/>
            <person name="Kalinowski J."/>
            <person name="Ruckert C."/>
        </authorList>
    </citation>
    <scope>NUCLEOTIDE SEQUENCE</scope>
    <source>
        <strain evidence="10">CGMCC 1.15254</strain>
    </source>
</reference>
<keyword evidence="1 7" id="KW-0963">Cytoplasm</keyword>
<dbReference type="InterPro" id="IPR029063">
    <property type="entry name" value="SAM-dependent_MTases_sf"/>
</dbReference>
<reference evidence="10" key="2">
    <citation type="submission" date="2020-09" db="EMBL/GenBank/DDBJ databases">
        <authorList>
            <person name="Sun Q."/>
            <person name="Zhou Y."/>
        </authorList>
    </citation>
    <scope>NUCLEOTIDE SEQUENCE</scope>
    <source>
        <strain evidence="10">CGMCC 1.15254</strain>
    </source>
</reference>
<comment type="caution">
    <text evidence="10">The sequence shown here is derived from an EMBL/GenBank/DDBJ whole genome shotgun (WGS) entry which is preliminary data.</text>
</comment>
<dbReference type="EC" id="2.1.1.182" evidence="7"/>
<keyword evidence="2 7" id="KW-0698">rRNA processing</keyword>
<dbReference type="EMBL" id="BMHV01000007">
    <property type="protein sequence ID" value="GGF60181.1"/>
    <property type="molecule type" value="Genomic_DNA"/>
</dbReference>
<evidence type="ECO:0000256" key="3">
    <source>
        <dbReference type="ARBA" id="ARBA00022603"/>
    </source>
</evidence>
<comment type="catalytic activity">
    <reaction evidence="7">
        <text>adenosine(1518)/adenosine(1519) in 16S rRNA + 4 S-adenosyl-L-methionine = N(6)-dimethyladenosine(1518)/N(6)-dimethyladenosine(1519) in 16S rRNA + 4 S-adenosyl-L-homocysteine + 4 H(+)</text>
        <dbReference type="Rhea" id="RHEA:19609"/>
        <dbReference type="Rhea" id="RHEA-COMP:10232"/>
        <dbReference type="Rhea" id="RHEA-COMP:10233"/>
        <dbReference type="ChEBI" id="CHEBI:15378"/>
        <dbReference type="ChEBI" id="CHEBI:57856"/>
        <dbReference type="ChEBI" id="CHEBI:59789"/>
        <dbReference type="ChEBI" id="CHEBI:74411"/>
        <dbReference type="ChEBI" id="CHEBI:74493"/>
        <dbReference type="EC" id="2.1.1.182"/>
    </reaction>
</comment>
<evidence type="ECO:0000256" key="6">
    <source>
        <dbReference type="ARBA" id="ARBA00022884"/>
    </source>
</evidence>
<dbReference type="Gene3D" id="1.10.8.100">
    <property type="entry name" value="Ribosomal RNA adenine dimethylase-like, domain 2"/>
    <property type="match status" value="1"/>
</dbReference>
<dbReference type="Gene3D" id="3.40.50.150">
    <property type="entry name" value="Vaccinia Virus protein VP39"/>
    <property type="match status" value="1"/>
</dbReference>
<dbReference type="NCBIfam" id="TIGR00755">
    <property type="entry name" value="ksgA"/>
    <property type="match status" value="1"/>
</dbReference>
<evidence type="ECO:0000256" key="4">
    <source>
        <dbReference type="ARBA" id="ARBA00022679"/>
    </source>
</evidence>
<dbReference type="InterPro" id="IPR020598">
    <property type="entry name" value="rRNA_Ade_methylase_Trfase_N"/>
</dbReference>
<evidence type="ECO:0000256" key="5">
    <source>
        <dbReference type="ARBA" id="ARBA00022691"/>
    </source>
</evidence>
<dbReference type="CDD" id="cd02440">
    <property type="entry name" value="AdoMet_MTases"/>
    <property type="match status" value="1"/>
</dbReference>
<feature type="binding site" evidence="7 8">
    <location>
        <position position="27"/>
    </location>
    <ligand>
        <name>S-adenosyl-L-methionine</name>
        <dbReference type="ChEBI" id="CHEBI:59789"/>
    </ligand>
</feature>
<keyword evidence="6 7" id="KW-0694">RNA-binding</keyword>
<dbReference type="GO" id="GO:0005829">
    <property type="term" value="C:cytosol"/>
    <property type="evidence" value="ECO:0007669"/>
    <property type="project" value="TreeGrafter"/>
</dbReference>
<dbReference type="Pfam" id="PF00398">
    <property type="entry name" value="RrnaAD"/>
    <property type="match status" value="1"/>
</dbReference>
<feature type="binding site" evidence="7 8">
    <location>
        <position position="121"/>
    </location>
    <ligand>
        <name>S-adenosyl-L-methionine</name>
        <dbReference type="ChEBI" id="CHEBI:59789"/>
    </ligand>
</feature>
<accession>A0A917F9N7</accession>
<name>A0A917F9N7_9PROT</name>
<dbReference type="InterPro" id="IPR020596">
    <property type="entry name" value="rRNA_Ade_Mease_Trfase_CS"/>
</dbReference>
<dbReference type="PANTHER" id="PTHR11727:SF7">
    <property type="entry name" value="DIMETHYLADENOSINE TRANSFERASE-RELATED"/>
    <property type="match status" value="1"/>
</dbReference>
<comment type="similarity">
    <text evidence="7">Belongs to the class I-like SAM-binding methyltransferase superfamily. rRNA adenine N(6)-methyltransferase family. RsmA subfamily.</text>
</comment>
<feature type="domain" description="Ribosomal RNA adenine methylase transferase N-terminal" evidence="9">
    <location>
        <begin position="34"/>
        <end position="206"/>
    </location>
</feature>
<dbReference type="RefSeq" id="WP_188662864.1">
    <property type="nucleotide sequence ID" value="NZ_BMHV01000007.1"/>
</dbReference>
<dbReference type="SMART" id="SM00650">
    <property type="entry name" value="rADc"/>
    <property type="match status" value="1"/>
</dbReference>
<sequence length="275" mass="30136">MTTDTLPPLRDVIAKYDLAAKKSLGQHFLLDLNLTGRVARAAGDLSQCTVIEIGPGPGGLTRALLAEGAKKVIAIERDQRPIAALQEIAAAYPGRLEIIEGDALAIDPASLCDGPRKIVANLPYNISTQLVLNWLENITEYECLTLMFQKEVADRLAAQPRTKDYGRLSVLTQWLCDVRLEFNIKPTAFTPPPKVMSTVATLVPRDKPLVDVDRRQLERVTQAAFGQRRKMLRASLKSLGVNGEELANKAGIEPTKRAEELSVPEFCALVQALNT</sequence>
<evidence type="ECO:0000256" key="1">
    <source>
        <dbReference type="ARBA" id="ARBA00022490"/>
    </source>
</evidence>
<comment type="subcellular location">
    <subcellularLocation>
        <location evidence="7">Cytoplasm</location>
    </subcellularLocation>
</comment>
<dbReference type="GO" id="GO:0052908">
    <property type="term" value="F:16S rRNA (adenine(1518)-N(6)/adenine(1519)-N(6))-dimethyltransferase activity"/>
    <property type="evidence" value="ECO:0007669"/>
    <property type="project" value="UniProtKB-EC"/>
</dbReference>
<evidence type="ECO:0000313" key="10">
    <source>
        <dbReference type="EMBL" id="GGF60181.1"/>
    </source>
</evidence>
<feature type="binding site" evidence="7 8">
    <location>
        <position position="54"/>
    </location>
    <ligand>
        <name>S-adenosyl-L-methionine</name>
        <dbReference type="ChEBI" id="CHEBI:59789"/>
    </ligand>
</feature>
<evidence type="ECO:0000256" key="2">
    <source>
        <dbReference type="ARBA" id="ARBA00022552"/>
    </source>
</evidence>
<dbReference type="HAMAP" id="MF_00607">
    <property type="entry name" value="16SrRNA_methyltr_A"/>
    <property type="match status" value="1"/>
</dbReference>
<protein>
    <recommendedName>
        <fullName evidence="7">Ribosomal RNA small subunit methyltransferase A</fullName>
        <ecNumber evidence="7">2.1.1.182</ecNumber>
    </recommendedName>
    <alternativeName>
        <fullName evidence="7">16S rRNA (adenine(1518)-N(6)/adenine(1519)-N(6))-dimethyltransferase</fullName>
    </alternativeName>
    <alternativeName>
        <fullName evidence="7">16S rRNA dimethyladenosine transferase</fullName>
    </alternativeName>
    <alternativeName>
        <fullName evidence="7">16S rRNA dimethylase</fullName>
    </alternativeName>
    <alternativeName>
        <fullName evidence="7">S-adenosylmethionine-6-N', N'-adenosyl(rRNA) dimethyltransferase</fullName>
    </alternativeName>
</protein>
<comment type="function">
    <text evidence="7">Specifically dimethylates two adjacent adenosines (A1518 and A1519) in the loop of a conserved hairpin near the 3'-end of 16S rRNA in the 30S particle. May play a critical role in biogenesis of 30S subunits.</text>
</comment>
<keyword evidence="4 7" id="KW-0808">Transferase</keyword>
<dbReference type="Proteomes" id="UP000632498">
    <property type="component" value="Unassembled WGS sequence"/>
</dbReference>
<evidence type="ECO:0000256" key="7">
    <source>
        <dbReference type="HAMAP-Rule" id="MF_00607"/>
    </source>
</evidence>
<organism evidence="10 11">
    <name type="scientific">Terasakiella brassicae</name>
    <dbReference type="NCBI Taxonomy" id="1634917"/>
    <lineage>
        <taxon>Bacteria</taxon>
        <taxon>Pseudomonadati</taxon>
        <taxon>Pseudomonadota</taxon>
        <taxon>Alphaproteobacteria</taxon>
        <taxon>Rhodospirillales</taxon>
        <taxon>Terasakiellaceae</taxon>
        <taxon>Terasakiella</taxon>
    </lineage>
</organism>
<proteinExistence type="inferred from homology"/>
<evidence type="ECO:0000256" key="8">
    <source>
        <dbReference type="PROSITE-ProRule" id="PRU01026"/>
    </source>
</evidence>
<feature type="binding site" evidence="7 8">
    <location>
        <position position="102"/>
    </location>
    <ligand>
        <name>S-adenosyl-L-methionine</name>
        <dbReference type="ChEBI" id="CHEBI:59789"/>
    </ligand>
</feature>
<keyword evidence="3 7" id="KW-0489">Methyltransferase</keyword>
<dbReference type="SUPFAM" id="SSF53335">
    <property type="entry name" value="S-adenosyl-L-methionine-dependent methyltransferases"/>
    <property type="match status" value="1"/>
</dbReference>
<dbReference type="FunFam" id="3.40.50.150:FF:000023">
    <property type="entry name" value="Ribosomal RNA small subunit methyltransferase A"/>
    <property type="match status" value="1"/>
</dbReference>